<evidence type="ECO:0000256" key="3">
    <source>
        <dbReference type="ARBA" id="ARBA00022741"/>
    </source>
</evidence>
<dbReference type="SUPFAM" id="SSF56112">
    <property type="entry name" value="Protein kinase-like (PK-like)"/>
    <property type="match status" value="1"/>
</dbReference>
<evidence type="ECO:0000313" key="8">
    <source>
        <dbReference type="EMBL" id="KIM23002.1"/>
    </source>
</evidence>
<dbReference type="AlphaFoldDB" id="A0A0C2X0E4"/>
<dbReference type="Pfam" id="PF00069">
    <property type="entry name" value="Pkinase"/>
    <property type="match status" value="1"/>
</dbReference>
<feature type="compositionally biased region" description="Basic and acidic residues" evidence="6">
    <location>
        <begin position="8"/>
        <end position="24"/>
    </location>
</feature>
<dbReference type="HOGENOM" id="CLU_980606_0_0_1"/>
<organism evidence="8 9">
    <name type="scientific">Serendipita vermifera MAFF 305830</name>
    <dbReference type="NCBI Taxonomy" id="933852"/>
    <lineage>
        <taxon>Eukaryota</taxon>
        <taxon>Fungi</taxon>
        <taxon>Dikarya</taxon>
        <taxon>Basidiomycota</taxon>
        <taxon>Agaricomycotina</taxon>
        <taxon>Agaricomycetes</taxon>
        <taxon>Sebacinales</taxon>
        <taxon>Serendipitaceae</taxon>
        <taxon>Serendipita</taxon>
    </lineage>
</organism>
<dbReference type="Proteomes" id="UP000054097">
    <property type="component" value="Unassembled WGS sequence"/>
</dbReference>
<evidence type="ECO:0000256" key="4">
    <source>
        <dbReference type="ARBA" id="ARBA00022777"/>
    </source>
</evidence>
<keyword evidence="2" id="KW-0808">Transferase</keyword>
<accession>A0A0C2X0E4</accession>
<evidence type="ECO:0000256" key="2">
    <source>
        <dbReference type="ARBA" id="ARBA00022679"/>
    </source>
</evidence>
<name>A0A0C2X0E4_SERVB</name>
<feature type="domain" description="Protein kinase" evidence="7">
    <location>
        <begin position="1"/>
        <end position="188"/>
    </location>
</feature>
<dbReference type="InterPro" id="IPR011009">
    <property type="entry name" value="Kinase-like_dom_sf"/>
</dbReference>
<dbReference type="PROSITE" id="PS50011">
    <property type="entry name" value="PROTEIN_KINASE_DOM"/>
    <property type="match status" value="1"/>
</dbReference>
<dbReference type="OrthoDB" id="541276at2759"/>
<feature type="region of interest" description="Disordered" evidence="6">
    <location>
        <begin position="1"/>
        <end position="30"/>
    </location>
</feature>
<dbReference type="EMBL" id="KN824344">
    <property type="protein sequence ID" value="KIM23002.1"/>
    <property type="molecule type" value="Genomic_DNA"/>
</dbReference>
<gene>
    <name evidence="8" type="ORF">M408DRAFT_332575</name>
</gene>
<keyword evidence="5" id="KW-0067">ATP-binding</keyword>
<dbReference type="PANTHER" id="PTHR24351">
    <property type="entry name" value="RIBOSOMAL PROTEIN S6 KINASE"/>
    <property type="match status" value="1"/>
</dbReference>
<evidence type="ECO:0000313" key="9">
    <source>
        <dbReference type="Proteomes" id="UP000054097"/>
    </source>
</evidence>
<feature type="region of interest" description="Disordered" evidence="6">
    <location>
        <begin position="51"/>
        <end position="76"/>
    </location>
</feature>
<sequence length="284" mass="32227">MVDPPLKQPKEKENEKDGHERERTASVLSFTTRGRAGSLLSMAESFKLPKLSLGGGRKRSNTSGAPSNAALGRSKSWNLGNAKMARRQQRTVLCGTPGYISPEGYHGKHGPEGDIWALGITLFEFITGVNPFDTWGEPTKEIKSKVLYGDPFYPEGMPADTQNILERLLRKKWKKRATLDELMIHPFFRADDHFWERLQKKEIKPPPLPEAACERLQRTAEFPRCDERSEMPLILYLEQEAMRTPNESFREVLSNEEADAFYMDEIDSLSPGAEGSDDTLLVWR</sequence>
<dbReference type="InterPro" id="IPR000719">
    <property type="entry name" value="Prot_kinase_dom"/>
</dbReference>
<keyword evidence="3" id="KW-0547">Nucleotide-binding</keyword>
<dbReference type="STRING" id="933852.A0A0C2X0E4"/>
<evidence type="ECO:0000256" key="6">
    <source>
        <dbReference type="SAM" id="MobiDB-lite"/>
    </source>
</evidence>
<evidence type="ECO:0000256" key="5">
    <source>
        <dbReference type="ARBA" id="ARBA00022840"/>
    </source>
</evidence>
<keyword evidence="9" id="KW-1185">Reference proteome</keyword>
<dbReference type="SMART" id="SM00220">
    <property type="entry name" value="S_TKc"/>
    <property type="match status" value="1"/>
</dbReference>
<reference evidence="8 9" key="1">
    <citation type="submission" date="2014-04" db="EMBL/GenBank/DDBJ databases">
        <authorList>
            <consortium name="DOE Joint Genome Institute"/>
            <person name="Kuo A."/>
            <person name="Zuccaro A."/>
            <person name="Kohler A."/>
            <person name="Nagy L.G."/>
            <person name="Floudas D."/>
            <person name="Copeland A."/>
            <person name="Barry K.W."/>
            <person name="Cichocki N."/>
            <person name="Veneault-Fourrey C."/>
            <person name="LaButti K."/>
            <person name="Lindquist E.A."/>
            <person name="Lipzen A."/>
            <person name="Lundell T."/>
            <person name="Morin E."/>
            <person name="Murat C."/>
            <person name="Sun H."/>
            <person name="Tunlid A."/>
            <person name="Henrissat B."/>
            <person name="Grigoriev I.V."/>
            <person name="Hibbett D.S."/>
            <person name="Martin F."/>
            <person name="Nordberg H.P."/>
            <person name="Cantor M.N."/>
            <person name="Hua S.X."/>
        </authorList>
    </citation>
    <scope>NUCLEOTIDE SEQUENCE [LARGE SCALE GENOMIC DNA]</scope>
    <source>
        <strain evidence="8 9">MAFF 305830</strain>
    </source>
</reference>
<evidence type="ECO:0000256" key="1">
    <source>
        <dbReference type="ARBA" id="ARBA00022527"/>
    </source>
</evidence>
<proteinExistence type="predicted"/>
<keyword evidence="4" id="KW-0418">Kinase</keyword>
<keyword evidence="1" id="KW-0723">Serine/threonine-protein kinase</keyword>
<dbReference type="GO" id="GO:0004674">
    <property type="term" value="F:protein serine/threonine kinase activity"/>
    <property type="evidence" value="ECO:0007669"/>
    <property type="project" value="UniProtKB-KW"/>
</dbReference>
<reference evidence="9" key="2">
    <citation type="submission" date="2015-01" db="EMBL/GenBank/DDBJ databases">
        <title>Evolutionary Origins and Diversification of the Mycorrhizal Mutualists.</title>
        <authorList>
            <consortium name="DOE Joint Genome Institute"/>
            <consortium name="Mycorrhizal Genomics Consortium"/>
            <person name="Kohler A."/>
            <person name="Kuo A."/>
            <person name="Nagy L.G."/>
            <person name="Floudas D."/>
            <person name="Copeland A."/>
            <person name="Barry K.W."/>
            <person name="Cichocki N."/>
            <person name="Veneault-Fourrey C."/>
            <person name="LaButti K."/>
            <person name="Lindquist E.A."/>
            <person name="Lipzen A."/>
            <person name="Lundell T."/>
            <person name="Morin E."/>
            <person name="Murat C."/>
            <person name="Riley R."/>
            <person name="Ohm R."/>
            <person name="Sun H."/>
            <person name="Tunlid A."/>
            <person name="Henrissat B."/>
            <person name="Grigoriev I.V."/>
            <person name="Hibbett D.S."/>
            <person name="Martin F."/>
        </authorList>
    </citation>
    <scope>NUCLEOTIDE SEQUENCE [LARGE SCALE GENOMIC DNA]</scope>
    <source>
        <strain evidence="9">MAFF 305830</strain>
    </source>
</reference>
<protein>
    <recommendedName>
        <fullName evidence="7">Protein kinase domain-containing protein</fullName>
    </recommendedName>
</protein>
<dbReference type="Gene3D" id="1.10.510.10">
    <property type="entry name" value="Transferase(Phosphotransferase) domain 1"/>
    <property type="match status" value="1"/>
</dbReference>
<dbReference type="GO" id="GO:0005524">
    <property type="term" value="F:ATP binding"/>
    <property type="evidence" value="ECO:0007669"/>
    <property type="project" value="UniProtKB-KW"/>
</dbReference>
<evidence type="ECO:0000259" key="7">
    <source>
        <dbReference type="PROSITE" id="PS50011"/>
    </source>
</evidence>